<name>A0AAE0GX65_9CHLO</name>
<evidence type="ECO:0000256" key="2">
    <source>
        <dbReference type="SAM" id="MobiDB-lite"/>
    </source>
</evidence>
<accession>A0AAE0GX65</accession>
<dbReference type="Pfam" id="PF13499">
    <property type="entry name" value="EF-hand_7"/>
    <property type="match status" value="1"/>
</dbReference>
<dbReference type="Proteomes" id="UP001190700">
    <property type="component" value="Unassembled WGS sequence"/>
</dbReference>
<sequence>MTIVVQVILNRRNRILKKAKAAQKAKAAPRRLTAAKSMKEMQIKSTEPLPTDSTGKTSTRKSMVKQELDFLDKQFAELQFEKYDTNENKELDYDELVALLTKLNEGIPPTEAEILELVSKADTNGTGTIDTYEELQEAIAQWYVMLEDNRIAAQTNDQSCVCTLQ</sequence>
<dbReference type="GO" id="GO:0005509">
    <property type="term" value="F:calcium ion binding"/>
    <property type="evidence" value="ECO:0007669"/>
    <property type="project" value="InterPro"/>
</dbReference>
<dbReference type="CDD" id="cd00051">
    <property type="entry name" value="EFh"/>
    <property type="match status" value="1"/>
</dbReference>
<comment type="caution">
    <text evidence="4">The sequence shown here is derived from an EMBL/GenBank/DDBJ whole genome shotgun (WGS) entry which is preliminary data.</text>
</comment>
<dbReference type="PROSITE" id="PS50222">
    <property type="entry name" value="EF_HAND_2"/>
    <property type="match status" value="1"/>
</dbReference>
<evidence type="ECO:0000313" key="5">
    <source>
        <dbReference type="Proteomes" id="UP001190700"/>
    </source>
</evidence>
<dbReference type="Gene3D" id="1.10.238.10">
    <property type="entry name" value="EF-hand"/>
    <property type="match status" value="1"/>
</dbReference>
<keyword evidence="5" id="KW-1185">Reference proteome</keyword>
<dbReference type="EMBL" id="LGRX02001637">
    <property type="protein sequence ID" value="KAK3285788.1"/>
    <property type="molecule type" value="Genomic_DNA"/>
</dbReference>
<dbReference type="PROSITE" id="PS00018">
    <property type="entry name" value="EF_HAND_1"/>
    <property type="match status" value="1"/>
</dbReference>
<protein>
    <recommendedName>
        <fullName evidence="3">EF-hand domain-containing protein</fullName>
    </recommendedName>
</protein>
<feature type="region of interest" description="Disordered" evidence="2">
    <location>
        <begin position="26"/>
        <end position="62"/>
    </location>
</feature>
<keyword evidence="1" id="KW-0106">Calcium</keyword>
<dbReference type="InterPro" id="IPR018247">
    <property type="entry name" value="EF_Hand_1_Ca_BS"/>
</dbReference>
<dbReference type="InterPro" id="IPR011992">
    <property type="entry name" value="EF-hand-dom_pair"/>
</dbReference>
<evidence type="ECO:0000313" key="4">
    <source>
        <dbReference type="EMBL" id="KAK3285788.1"/>
    </source>
</evidence>
<organism evidence="4 5">
    <name type="scientific">Cymbomonas tetramitiformis</name>
    <dbReference type="NCBI Taxonomy" id="36881"/>
    <lineage>
        <taxon>Eukaryota</taxon>
        <taxon>Viridiplantae</taxon>
        <taxon>Chlorophyta</taxon>
        <taxon>Pyramimonadophyceae</taxon>
        <taxon>Pyramimonadales</taxon>
        <taxon>Pyramimonadaceae</taxon>
        <taxon>Cymbomonas</taxon>
    </lineage>
</organism>
<evidence type="ECO:0000256" key="1">
    <source>
        <dbReference type="ARBA" id="ARBA00022837"/>
    </source>
</evidence>
<evidence type="ECO:0000259" key="3">
    <source>
        <dbReference type="PROSITE" id="PS50222"/>
    </source>
</evidence>
<dbReference type="InterPro" id="IPR002048">
    <property type="entry name" value="EF_hand_dom"/>
</dbReference>
<feature type="domain" description="EF-hand" evidence="3">
    <location>
        <begin position="71"/>
        <end position="106"/>
    </location>
</feature>
<gene>
    <name evidence="4" type="ORF">CYMTET_6620</name>
</gene>
<reference evidence="4 5" key="1">
    <citation type="journal article" date="2015" name="Genome Biol. Evol.">
        <title>Comparative Genomics of a Bacterivorous Green Alga Reveals Evolutionary Causalities and Consequences of Phago-Mixotrophic Mode of Nutrition.</title>
        <authorList>
            <person name="Burns J.A."/>
            <person name="Paasch A."/>
            <person name="Narechania A."/>
            <person name="Kim E."/>
        </authorList>
    </citation>
    <scope>NUCLEOTIDE SEQUENCE [LARGE SCALE GENOMIC DNA]</scope>
    <source>
        <strain evidence="4 5">PLY_AMNH</strain>
    </source>
</reference>
<proteinExistence type="predicted"/>
<dbReference type="AlphaFoldDB" id="A0AAE0GX65"/>
<dbReference type="SMART" id="SM00054">
    <property type="entry name" value="EFh"/>
    <property type="match status" value="2"/>
</dbReference>
<dbReference type="SUPFAM" id="SSF47473">
    <property type="entry name" value="EF-hand"/>
    <property type="match status" value="1"/>
</dbReference>